<dbReference type="InterPro" id="IPR001173">
    <property type="entry name" value="Glyco_trans_2-like"/>
</dbReference>
<dbReference type="AlphaFoldDB" id="A0A1F5YGZ3"/>
<dbReference type="SUPFAM" id="SSF53448">
    <property type="entry name" value="Nucleotide-diphospho-sugar transferases"/>
    <property type="match status" value="1"/>
</dbReference>
<reference evidence="2 3" key="1">
    <citation type="journal article" date="2016" name="Nat. Commun.">
        <title>Thousands of microbial genomes shed light on interconnected biogeochemical processes in an aquifer system.</title>
        <authorList>
            <person name="Anantharaman K."/>
            <person name="Brown C.T."/>
            <person name="Hug L.A."/>
            <person name="Sharon I."/>
            <person name="Castelle C.J."/>
            <person name="Probst A.J."/>
            <person name="Thomas B.C."/>
            <person name="Singh A."/>
            <person name="Wilkins M.J."/>
            <person name="Karaoz U."/>
            <person name="Brodie E.L."/>
            <person name="Williams K.H."/>
            <person name="Hubbard S.S."/>
            <person name="Banfield J.F."/>
        </authorList>
    </citation>
    <scope>NUCLEOTIDE SEQUENCE [LARGE SCALE GENOMIC DNA]</scope>
</reference>
<evidence type="ECO:0000313" key="3">
    <source>
        <dbReference type="Proteomes" id="UP000177396"/>
    </source>
</evidence>
<dbReference type="PANTHER" id="PTHR43179:SF7">
    <property type="entry name" value="RHAMNOSYLTRANSFERASE WBBL"/>
    <property type="match status" value="1"/>
</dbReference>
<organism evidence="2 3">
    <name type="scientific">Candidatus Gottesmanbacteria bacterium RBG_16_38_7b</name>
    <dbReference type="NCBI Taxonomy" id="1798372"/>
    <lineage>
        <taxon>Bacteria</taxon>
        <taxon>Candidatus Gottesmaniibacteriota</taxon>
    </lineage>
</organism>
<gene>
    <name evidence="2" type="ORF">A2153_05465</name>
</gene>
<evidence type="ECO:0000259" key="1">
    <source>
        <dbReference type="Pfam" id="PF00535"/>
    </source>
</evidence>
<protein>
    <recommendedName>
        <fullName evidence="1">Glycosyltransferase 2-like domain-containing protein</fullName>
    </recommendedName>
</protein>
<dbReference type="InterPro" id="IPR029044">
    <property type="entry name" value="Nucleotide-diphossugar_trans"/>
</dbReference>
<sequence>MAYPDLLEVVVINYNTAFLLKNCLNSLYSAIKNEGLTYHTKVTVVDNDSKDQSVATIKKYFPQVNLFINKKNLGFAKANNLAIKKSKAEFIFLLNSDTLIGTNVLSGLINQMKSDSRIAVVGPKLLNPDQSLQQSAGFTPYLSKIFFWMFFLDDLPFLSKLIKPYHARHAFFYRQMQEVDWVSGAALLFRRKIADLSGLLDENIFMYGEEVEWCFRIRRANFLIYYYPQAEVIHFKGGSAESPGTAIVEEFKSVIYFYQKHFPRLLSPVRLLLKTGALLRLILFGIIGRFPVLKLYAQAIKVVG</sequence>
<feature type="domain" description="Glycosyltransferase 2-like" evidence="1">
    <location>
        <begin position="9"/>
        <end position="124"/>
    </location>
</feature>
<dbReference type="Pfam" id="PF00535">
    <property type="entry name" value="Glycos_transf_2"/>
    <property type="match status" value="1"/>
</dbReference>
<dbReference type="CDD" id="cd04186">
    <property type="entry name" value="GT_2_like_c"/>
    <property type="match status" value="1"/>
</dbReference>
<evidence type="ECO:0000313" key="2">
    <source>
        <dbReference type="EMBL" id="OGF99332.1"/>
    </source>
</evidence>
<comment type="caution">
    <text evidence="2">The sequence shown here is derived from an EMBL/GenBank/DDBJ whole genome shotgun (WGS) entry which is preliminary data.</text>
</comment>
<dbReference type="PANTHER" id="PTHR43179">
    <property type="entry name" value="RHAMNOSYLTRANSFERASE WBBL"/>
    <property type="match status" value="1"/>
</dbReference>
<dbReference type="Gene3D" id="3.90.550.10">
    <property type="entry name" value="Spore Coat Polysaccharide Biosynthesis Protein SpsA, Chain A"/>
    <property type="match status" value="1"/>
</dbReference>
<dbReference type="EMBL" id="MFJB01000067">
    <property type="protein sequence ID" value="OGF99332.1"/>
    <property type="molecule type" value="Genomic_DNA"/>
</dbReference>
<name>A0A1F5YGZ3_9BACT</name>
<accession>A0A1F5YGZ3</accession>
<dbReference type="Proteomes" id="UP000177396">
    <property type="component" value="Unassembled WGS sequence"/>
</dbReference>
<proteinExistence type="predicted"/>